<dbReference type="AlphaFoldDB" id="A0A221VXS0"/>
<organism evidence="1 2">
    <name type="scientific">Actinoalloteichus hoggarensis</name>
    <dbReference type="NCBI Taxonomy" id="1470176"/>
    <lineage>
        <taxon>Bacteria</taxon>
        <taxon>Bacillati</taxon>
        <taxon>Actinomycetota</taxon>
        <taxon>Actinomycetes</taxon>
        <taxon>Pseudonocardiales</taxon>
        <taxon>Pseudonocardiaceae</taxon>
        <taxon>Actinoalloteichus</taxon>
    </lineage>
</organism>
<gene>
    <name evidence="1" type="ORF">AHOG_03035</name>
</gene>
<name>A0A221VXS0_9PSEU</name>
<proteinExistence type="predicted"/>
<keyword evidence="2" id="KW-1185">Reference proteome</keyword>
<accession>A0A221VXS0</accession>
<evidence type="ECO:0000313" key="2">
    <source>
        <dbReference type="Proteomes" id="UP000204221"/>
    </source>
</evidence>
<dbReference type="EMBL" id="CP022521">
    <property type="protein sequence ID" value="ASO18267.1"/>
    <property type="molecule type" value="Genomic_DNA"/>
</dbReference>
<evidence type="ECO:0000313" key="1">
    <source>
        <dbReference type="EMBL" id="ASO18267.1"/>
    </source>
</evidence>
<sequence>MSDRATTCLDRTAKGCEMNQVTVAAAAGDAIVDAVAADSWRQAVNEVTGWWRRFRPDDVATIEAELVEIREEILAAPRSGPAGTTIMAELAVEWKRKLTRLIRDDPTAEAELRRLLDERLQPLAPAGRRQRIGQVTMTATSHDHSRVYQSAGDMTINER</sequence>
<protein>
    <submittedName>
        <fullName evidence="1">Uncharacterized protein</fullName>
    </submittedName>
</protein>
<reference evidence="1 2" key="1">
    <citation type="submission" date="2017-07" db="EMBL/GenBank/DDBJ databases">
        <title>Complete genome sequence of Actinoalloteichus hoggarensis DSM 45943, type strain of Actinoalloteichus hoggarensis.</title>
        <authorList>
            <person name="Ruckert C."/>
            <person name="Nouioui I."/>
            <person name="Willmese J."/>
            <person name="van Wezel G."/>
            <person name="Klenk H.-P."/>
            <person name="Kalinowski J."/>
            <person name="Zotchev S.B."/>
        </authorList>
    </citation>
    <scope>NUCLEOTIDE SEQUENCE [LARGE SCALE GENOMIC DNA]</scope>
    <source>
        <strain evidence="1 2">DSM 45943</strain>
    </source>
</reference>
<dbReference type="Proteomes" id="UP000204221">
    <property type="component" value="Chromosome"/>
</dbReference>
<dbReference type="KEGG" id="ahg:AHOG_03035"/>